<accession>A0A1E3KXG4</accession>
<dbReference type="Gene3D" id="3.40.50.12780">
    <property type="entry name" value="N-terminal domain of ligase-like"/>
    <property type="match status" value="1"/>
</dbReference>
<evidence type="ECO:0000313" key="2">
    <source>
        <dbReference type="Proteomes" id="UP000094578"/>
    </source>
</evidence>
<reference evidence="1 2" key="1">
    <citation type="submission" date="2016-08" db="EMBL/GenBank/DDBJ databases">
        <title>Genome sequencing of Paenibacillus sp. TI45-13ar, isolated from Korean traditional nuruk.</title>
        <authorList>
            <person name="Kim S.-J."/>
        </authorList>
    </citation>
    <scope>NUCLEOTIDE SEQUENCE [LARGE SCALE GENOMIC DNA]</scope>
    <source>
        <strain evidence="1 2">TI45-13ar</strain>
    </source>
</reference>
<comment type="caution">
    <text evidence="1">The sequence shown here is derived from an EMBL/GenBank/DDBJ whole genome shotgun (WGS) entry which is preliminary data.</text>
</comment>
<dbReference type="NCBIfam" id="TIGR02304">
    <property type="entry name" value="aden_form_hyp"/>
    <property type="match status" value="1"/>
</dbReference>
<sequence>MKRLSELTNTMRILYHYVCTRYRKGWNSRAELEQWQEKKIIKHVRYIRQQSPFYQQLWQGITDDQWRDFPLIDKSIMMEHFDQLNTLGITKREAMDIADQAEQTRDFEPTLQGVTIGLSSGTSGNRGLFLVSPQEQAQWTGTVLAKLLPGGIRQPEKIAFFLRANSNLYESVQKGKLQFCYFDLLLPITAHIEQLERYRPSLLIAPASMLRLLAEQQSSGLLTIEPRKIISVAEVLDPLDRQYIESVFMQKVHQVYQCTEGFLGATCEYGNLHLNEDIVHIEKEMLDQQSRRFVPIITDFSRVSQPIIRYRLNDILTEAAVPCPCGSPMLTIEQIEGRCDDILYVTHQTTAEKVPLFPDLITRAIIGASADIEHYRVIQYQINQLEISYRLTGKTDHIAHDQAVEAQIIHRIQHICDTLQAVMPAITFTAYEFTPGIIKLRRVERKWTL</sequence>
<dbReference type="EMBL" id="MDER01000086">
    <property type="protein sequence ID" value="ODP26252.1"/>
    <property type="molecule type" value="Genomic_DNA"/>
</dbReference>
<dbReference type="GO" id="GO:0047475">
    <property type="term" value="F:phenylacetate-CoA ligase activity"/>
    <property type="evidence" value="ECO:0007669"/>
    <property type="project" value="UniProtKB-EC"/>
</dbReference>
<organism evidence="1 2">
    <name type="scientific">Paenibacillus nuruki</name>
    <dbReference type="NCBI Taxonomy" id="1886670"/>
    <lineage>
        <taxon>Bacteria</taxon>
        <taxon>Bacillati</taxon>
        <taxon>Bacillota</taxon>
        <taxon>Bacilli</taxon>
        <taxon>Bacillales</taxon>
        <taxon>Paenibacillaceae</taxon>
        <taxon>Paenibacillus</taxon>
    </lineage>
</organism>
<dbReference type="PANTHER" id="PTHR36932">
    <property type="entry name" value="CAPSULAR POLYSACCHARIDE BIOSYNTHESIS PROTEIN"/>
    <property type="match status" value="1"/>
</dbReference>
<dbReference type="InterPro" id="IPR053158">
    <property type="entry name" value="CapK_Type1_Caps_Biosynth"/>
</dbReference>
<protein>
    <submittedName>
        <fullName evidence="1">Phenylacetate--CoA ligase</fullName>
        <ecNumber evidence="1">6.2.1.30</ecNumber>
    </submittedName>
</protein>
<dbReference type="InterPro" id="IPR042099">
    <property type="entry name" value="ANL_N_sf"/>
</dbReference>
<evidence type="ECO:0000313" key="1">
    <source>
        <dbReference type="EMBL" id="ODP26252.1"/>
    </source>
</evidence>
<dbReference type="PATRIC" id="fig|1886670.3.peg.4122"/>
<dbReference type="STRING" id="1886670.PTI45_04092"/>
<dbReference type="RefSeq" id="WP_245703523.1">
    <property type="nucleotide sequence ID" value="NZ_MDER01000086.1"/>
</dbReference>
<dbReference type="InterPro" id="IPR012685">
    <property type="entry name" value="CHP02304_F390_synth-rel"/>
</dbReference>
<dbReference type="PANTHER" id="PTHR36932:SF1">
    <property type="entry name" value="CAPSULAR POLYSACCHARIDE BIOSYNTHESIS PROTEIN"/>
    <property type="match status" value="1"/>
</dbReference>
<name>A0A1E3KXG4_9BACL</name>
<dbReference type="AlphaFoldDB" id="A0A1E3KXG4"/>
<keyword evidence="2" id="KW-1185">Reference proteome</keyword>
<proteinExistence type="predicted"/>
<gene>
    <name evidence="1" type="primary">paaK</name>
    <name evidence="1" type="ORF">PTI45_04092</name>
</gene>
<dbReference type="EC" id="6.2.1.30" evidence="1"/>
<keyword evidence="1" id="KW-0436">Ligase</keyword>
<dbReference type="Proteomes" id="UP000094578">
    <property type="component" value="Unassembled WGS sequence"/>
</dbReference>